<proteinExistence type="predicted"/>
<protein>
    <submittedName>
        <fullName evidence="1">Uncharacterized protein</fullName>
    </submittedName>
</protein>
<keyword evidence="2" id="KW-1185">Reference proteome</keyword>
<evidence type="ECO:0000313" key="1">
    <source>
        <dbReference type="EMBL" id="GFN84341.1"/>
    </source>
</evidence>
<dbReference type="Proteomes" id="UP000735302">
    <property type="component" value="Unassembled WGS sequence"/>
</dbReference>
<organism evidence="1 2">
    <name type="scientific">Plakobranchus ocellatus</name>
    <dbReference type="NCBI Taxonomy" id="259542"/>
    <lineage>
        <taxon>Eukaryota</taxon>
        <taxon>Metazoa</taxon>
        <taxon>Spiralia</taxon>
        <taxon>Lophotrochozoa</taxon>
        <taxon>Mollusca</taxon>
        <taxon>Gastropoda</taxon>
        <taxon>Heterobranchia</taxon>
        <taxon>Euthyneura</taxon>
        <taxon>Panpulmonata</taxon>
        <taxon>Sacoglossa</taxon>
        <taxon>Placobranchoidea</taxon>
        <taxon>Plakobranchidae</taxon>
        <taxon>Plakobranchus</taxon>
    </lineage>
</organism>
<gene>
    <name evidence="1" type="ORF">PoB_001084700</name>
</gene>
<dbReference type="AlphaFoldDB" id="A0AAV3YPI5"/>
<accession>A0AAV3YPI5</accession>
<dbReference type="EMBL" id="BLXT01001295">
    <property type="protein sequence ID" value="GFN84341.1"/>
    <property type="molecule type" value="Genomic_DNA"/>
</dbReference>
<evidence type="ECO:0000313" key="2">
    <source>
        <dbReference type="Proteomes" id="UP000735302"/>
    </source>
</evidence>
<reference evidence="1 2" key="1">
    <citation type="journal article" date="2021" name="Elife">
        <title>Chloroplast acquisition without the gene transfer in kleptoplastic sea slugs, Plakobranchus ocellatus.</title>
        <authorList>
            <person name="Maeda T."/>
            <person name="Takahashi S."/>
            <person name="Yoshida T."/>
            <person name="Shimamura S."/>
            <person name="Takaki Y."/>
            <person name="Nagai Y."/>
            <person name="Toyoda A."/>
            <person name="Suzuki Y."/>
            <person name="Arimoto A."/>
            <person name="Ishii H."/>
            <person name="Satoh N."/>
            <person name="Nishiyama T."/>
            <person name="Hasebe M."/>
            <person name="Maruyama T."/>
            <person name="Minagawa J."/>
            <person name="Obokata J."/>
            <person name="Shigenobu S."/>
        </authorList>
    </citation>
    <scope>NUCLEOTIDE SEQUENCE [LARGE SCALE GENOMIC DNA]</scope>
</reference>
<comment type="caution">
    <text evidence="1">The sequence shown here is derived from an EMBL/GenBank/DDBJ whole genome shotgun (WGS) entry which is preliminary data.</text>
</comment>
<sequence length="231" mass="26259">MRSSLLPAPYRSPANSILGATPAAVEGILNRKRTRLPVEERLAAGFRLGSSFNWGIDPAEDRKKKSKEDPMKQMFEDEALDTEHEPSINGLILGATPAAAEGVQSRKGYRAMHAITQIRESRGQSLEETQYMIEESIYNRMVDKERKAMYGPMQFLKRGSKEGETKSSSKLDMTIWKPKDCVLRYATLYPMPQNMNEKKETEKMEILFSPKSVSELCFLVSLVWGVRIRFC</sequence>
<name>A0AAV3YPI5_9GAST</name>